<reference evidence="1 2" key="1">
    <citation type="submission" date="2018-12" db="EMBL/GenBank/DDBJ databases">
        <authorList>
            <consortium name="Pathogen Informatics"/>
        </authorList>
    </citation>
    <scope>NUCLEOTIDE SEQUENCE [LARGE SCALE GENOMIC DNA]</scope>
    <source>
        <strain evidence="1 2">NCTC9428</strain>
    </source>
</reference>
<dbReference type="Proteomes" id="UP000281909">
    <property type="component" value="Chromosome"/>
</dbReference>
<dbReference type="EMBL" id="LR134318">
    <property type="protein sequence ID" value="VEF08350.1"/>
    <property type="molecule type" value="Genomic_DNA"/>
</dbReference>
<dbReference type="RefSeq" id="WP_126359960.1">
    <property type="nucleotide sequence ID" value="NZ_LR134318.1"/>
</dbReference>
<name>A0A3S4SQ87_PSEFL</name>
<proteinExistence type="predicted"/>
<accession>A0A3S4SQ87</accession>
<sequence>MSAPVSIDVIEAQRNHRAGLGAYHLAKLLRENHGTGDTAEERALSPNEEYGVLLALEFITYSLYSTLEQQMLDAEAAEVRP</sequence>
<protein>
    <submittedName>
        <fullName evidence="1">Uncharacterized protein</fullName>
    </submittedName>
</protein>
<evidence type="ECO:0000313" key="1">
    <source>
        <dbReference type="EMBL" id="VEF08350.1"/>
    </source>
</evidence>
<gene>
    <name evidence="1" type="ORF">NCTC9428_00756</name>
</gene>
<evidence type="ECO:0000313" key="2">
    <source>
        <dbReference type="Proteomes" id="UP000281909"/>
    </source>
</evidence>
<organism evidence="1 2">
    <name type="scientific">Pseudomonas fluorescens</name>
    <dbReference type="NCBI Taxonomy" id="294"/>
    <lineage>
        <taxon>Bacteria</taxon>
        <taxon>Pseudomonadati</taxon>
        <taxon>Pseudomonadota</taxon>
        <taxon>Gammaproteobacteria</taxon>
        <taxon>Pseudomonadales</taxon>
        <taxon>Pseudomonadaceae</taxon>
        <taxon>Pseudomonas</taxon>
    </lineage>
</organism>
<dbReference type="AlphaFoldDB" id="A0A3S4SQ87"/>